<organism evidence="3 5">
    <name type="scientific">Flagellimonas aequoris</name>
    <dbReference type="NCBI Taxonomy" id="2306997"/>
    <lineage>
        <taxon>Bacteria</taxon>
        <taxon>Pseudomonadati</taxon>
        <taxon>Bacteroidota</taxon>
        <taxon>Flavobacteriia</taxon>
        <taxon>Flavobacteriales</taxon>
        <taxon>Flavobacteriaceae</taxon>
        <taxon>Flagellimonas</taxon>
    </lineage>
</organism>
<dbReference type="PANTHER" id="PTHR34220:SF7">
    <property type="entry name" value="SENSOR HISTIDINE KINASE YPDA"/>
    <property type="match status" value="1"/>
</dbReference>
<keyword evidence="1" id="KW-0812">Transmembrane</keyword>
<keyword evidence="1" id="KW-0472">Membrane</keyword>
<keyword evidence="3" id="KW-0808">Transferase</keyword>
<dbReference type="InterPro" id="IPR050640">
    <property type="entry name" value="Bact_2-comp_sensor_kinase"/>
</dbReference>
<proteinExistence type="predicted"/>
<dbReference type="InterPro" id="IPR036890">
    <property type="entry name" value="HATPase_C_sf"/>
</dbReference>
<name>A0A418N266_9FLAO</name>
<dbReference type="GO" id="GO:0016020">
    <property type="term" value="C:membrane"/>
    <property type="evidence" value="ECO:0007669"/>
    <property type="project" value="InterPro"/>
</dbReference>
<dbReference type="AlphaFoldDB" id="A0A418N266"/>
<evidence type="ECO:0000313" key="6">
    <source>
        <dbReference type="Proteomes" id="UP000321528"/>
    </source>
</evidence>
<feature type="transmembrane region" description="Helical" evidence="1">
    <location>
        <begin position="86"/>
        <end position="105"/>
    </location>
</feature>
<keyword evidence="1" id="KW-1133">Transmembrane helix</keyword>
<sequence length="353" mass="41600">MNTGNNNFFLNFLTEKKYRVLRHLAILIFLFIVIINYDGRDLNNKFDSSDKYYLLSFTYFILVVFFYVNMYILIPRILYKKYYVTYLLSLVIGVCLEFFVIRLFVEHILEPDPTIHDSRQFGFFTQLFNVATTMLPFILSSTALKLFQRWISDNEKIVDLENKALKVELQALKNQINPHFLFNMLNNLNILIGKDPEKASYVTIKLSDFLRHHLYDKNRPMVMLSSEIKFIRDFLELEKIRRDDFTFAVNLTGTEVNDQKVPSHILSVFVENAIKHSLDSDLPSEAQIDFHLENGFITFKCRNTKPNMVTVKKNEGLGLQNVKRRLDLLYGTTYTFLIEDRRASYSIDLRLPL</sequence>
<keyword evidence="6" id="KW-1185">Reference proteome</keyword>
<dbReference type="SUPFAM" id="SSF55874">
    <property type="entry name" value="ATPase domain of HSP90 chaperone/DNA topoisomerase II/histidine kinase"/>
    <property type="match status" value="1"/>
</dbReference>
<feature type="transmembrane region" description="Helical" evidence="1">
    <location>
        <begin position="52"/>
        <end position="74"/>
    </location>
</feature>
<gene>
    <name evidence="3" type="ORF">D2U88_17765</name>
    <name evidence="4" type="ORF">FQ019_17555</name>
</gene>
<evidence type="ECO:0000313" key="4">
    <source>
        <dbReference type="EMBL" id="TXJ99213.1"/>
    </source>
</evidence>
<evidence type="ECO:0000313" key="5">
    <source>
        <dbReference type="Proteomes" id="UP000284189"/>
    </source>
</evidence>
<comment type="caution">
    <text evidence="3">The sequence shown here is derived from an EMBL/GenBank/DDBJ whole genome shotgun (WGS) entry which is preliminary data.</text>
</comment>
<protein>
    <submittedName>
        <fullName evidence="3">Histidine kinase</fullName>
    </submittedName>
</protein>
<feature type="transmembrane region" description="Helical" evidence="1">
    <location>
        <begin position="125"/>
        <end position="147"/>
    </location>
</feature>
<reference evidence="4 6" key="2">
    <citation type="submission" date="2019-07" db="EMBL/GenBank/DDBJ databases">
        <title>Draft genome of two Muricauda strains isolated from deep sea.</title>
        <authorList>
            <person name="Sun C."/>
        </authorList>
    </citation>
    <scope>NUCLEOTIDE SEQUENCE [LARGE SCALE GENOMIC DNA]</scope>
    <source>
        <strain evidence="4 6">NH166</strain>
    </source>
</reference>
<evidence type="ECO:0000256" key="1">
    <source>
        <dbReference type="SAM" id="Phobius"/>
    </source>
</evidence>
<dbReference type="Pfam" id="PF06580">
    <property type="entry name" value="His_kinase"/>
    <property type="match status" value="1"/>
</dbReference>
<feature type="transmembrane region" description="Helical" evidence="1">
    <location>
        <begin position="20"/>
        <end position="37"/>
    </location>
</feature>
<dbReference type="PANTHER" id="PTHR34220">
    <property type="entry name" value="SENSOR HISTIDINE KINASE YPDA"/>
    <property type="match status" value="1"/>
</dbReference>
<dbReference type="EMBL" id="QXFJ01000031">
    <property type="protein sequence ID" value="RIV67392.1"/>
    <property type="molecule type" value="Genomic_DNA"/>
</dbReference>
<dbReference type="EMBL" id="VNWL01000030">
    <property type="protein sequence ID" value="TXJ99213.1"/>
    <property type="molecule type" value="Genomic_DNA"/>
</dbReference>
<evidence type="ECO:0000259" key="2">
    <source>
        <dbReference type="Pfam" id="PF06580"/>
    </source>
</evidence>
<feature type="domain" description="Signal transduction histidine kinase internal region" evidence="2">
    <location>
        <begin position="168"/>
        <end position="244"/>
    </location>
</feature>
<dbReference type="Gene3D" id="3.30.565.10">
    <property type="entry name" value="Histidine kinase-like ATPase, C-terminal domain"/>
    <property type="match status" value="1"/>
</dbReference>
<accession>A0A418N266</accession>
<dbReference type="InterPro" id="IPR010559">
    <property type="entry name" value="Sig_transdc_His_kin_internal"/>
</dbReference>
<reference evidence="3 5" key="1">
    <citation type="submission" date="2018-08" db="EMBL/GenBank/DDBJ databases">
        <title>Proposal of Muricauda 72 sp.nov. and Muricauda NH166 sp.nov., isolated from seawater.</title>
        <authorList>
            <person name="Cheng H."/>
            <person name="Wu Y.-H."/>
            <person name="Guo L.-L."/>
            <person name="Xu X.-W."/>
        </authorList>
    </citation>
    <scope>NUCLEOTIDE SEQUENCE [LARGE SCALE GENOMIC DNA]</scope>
    <source>
        <strain evidence="3 5">NH166</strain>
    </source>
</reference>
<dbReference type="Proteomes" id="UP000321528">
    <property type="component" value="Unassembled WGS sequence"/>
</dbReference>
<dbReference type="Proteomes" id="UP000284189">
    <property type="component" value="Unassembled WGS sequence"/>
</dbReference>
<dbReference type="OrthoDB" id="9809908at2"/>
<keyword evidence="3" id="KW-0418">Kinase</keyword>
<dbReference type="GO" id="GO:0000155">
    <property type="term" value="F:phosphorelay sensor kinase activity"/>
    <property type="evidence" value="ECO:0007669"/>
    <property type="project" value="InterPro"/>
</dbReference>
<evidence type="ECO:0000313" key="3">
    <source>
        <dbReference type="EMBL" id="RIV67392.1"/>
    </source>
</evidence>